<gene>
    <name evidence="7" type="ORF">N180_20175</name>
</gene>
<keyword evidence="2" id="KW-1134">Transmembrane beta strand</keyword>
<evidence type="ECO:0000256" key="1">
    <source>
        <dbReference type="ARBA" id="ARBA00004442"/>
    </source>
</evidence>
<comment type="subcellular location">
    <subcellularLocation>
        <location evidence="1">Cell outer membrane</location>
    </subcellularLocation>
</comment>
<dbReference type="GO" id="GO:0015288">
    <property type="term" value="F:porin activity"/>
    <property type="evidence" value="ECO:0007669"/>
    <property type="project" value="TreeGrafter"/>
</dbReference>
<evidence type="ECO:0000256" key="5">
    <source>
        <dbReference type="ARBA" id="ARBA00023237"/>
    </source>
</evidence>
<feature type="signal peptide" evidence="6">
    <location>
        <begin position="1"/>
        <end position="20"/>
    </location>
</feature>
<sequence>MHSIKKTVLLLAVLPLQLLAQQHTMSLDTVLKRIENNNLLLQTYALKAESFKHKAKAGTAWMAPMVGVGTFMTPYPGSQIMDDRDKGSIMFQLEQDIPNPGKLNAQRRYEESKGDVELAGRAIALNEFKAQAKALYYTWIVASERIQVLQENDKIMQMMKKIEQIRYPYNQSQLSGVFRANAKIEENQNMIRMQQGDIAKAKAWLNSLMNLPGNQDLEIDSTFVPQYLAEAKIDTMLLAGQRKDILQMEQNIRSMKLGLNAMKAQAKPDFKIRFDHMSPLSNMMPQAYSVMGMISIPIAPWSSKMYKSEAKAMDYEIQAMEKQRGGMLQESQGMLTGMHYEILSMQNRITAMEQTIIPALKKTMDADFVNYQENKLQLPAVISSWEALTMMQINVLDEKMKLYNMIVDYEKELYR</sequence>
<dbReference type="GO" id="GO:0015562">
    <property type="term" value="F:efflux transmembrane transporter activity"/>
    <property type="evidence" value="ECO:0007669"/>
    <property type="project" value="InterPro"/>
</dbReference>
<accession>A0A081PJQ4</accession>
<dbReference type="SUPFAM" id="SSF56954">
    <property type="entry name" value="Outer membrane efflux proteins (OEP)"/>
    <property type="match status" value="1"/>
</dbReference>
<proteinExistence type="predicted"/>
<organism evidence="7 8">
    <name type="scientific">Pedobacter antarcticus 4BY</name>
    <dbReference type="NCBI Taxonomy" id="1358423"/>
    <lineage>
        <taxon>Bacteria</taxon>
        <taxon>Pseudomonadati</taxon>
        <taxon>Bacteroidota</taxon>
        <taxon>Sphingobacteriia</taxon>
        <taxon>Sphingobacteriales</taxon>
        <taxon>Sphingobacteriaceae</taxon>
        <taxon>Pedobacter</taxon>
    </lineage>
</organism>
<protein>
    <submittedName>
        <fullName evidence="7">Membrane protein</fullName>
    </submittedName>
</protein>
<keyword evidence="3" id="KW-0812">Transmembrane</keyword>
<name>A0A081PJQ4_9SPHI</name>
<dbReference type="Gene3D" id="1.20.1600.10">
    <property type="entry name" value="Outer membrane efflux proteins (OEP)"/>
    <property type="match status" value="1"/>
</dbReference>
<keyword evidence="8" id="KW-1185">Reference proteome</keyword>
<keyword evidence="5" id="KW-0998">Cell outer membrane</keyword>
<dbReference type="PANTHER" id="PTHR30026:SF20">
    <property type="entry name" value="OUTER MEMBRANE PROTEIN TOLC"/>
    <property type="match status" value="1"/>
</dbReference>
<dbReference type="OrthoDB" id="920360at2"/>
<dbReference type="GO" id="GO:0009279">
    <property type="term" value="C:cell outer membrane"/>
    <property type="evidence" value="ECO:0007669"/>
    <property type="project" value="UniProtKB-SubCell"/>
</dbReference>
<comment type="caution">
    <text evidence="7">The sequence shown here is derived from an EMBL/GenBank/DDBJ whole genome shotgun (WGS) entry which is preliminary data.</text>
</comment>
<evidence type="ECO:0000313" key="8">
    <source>
        <dbReference type="Proteomes" id="UP000028007"/>
    </source>
</evidence>
<dbReference type="PANTHER" id="PTHR30026">
    <property type="entry name" value="OUTER MEMBRANE PROTEIN TOLC"/>
    <property type="match status" value="1"/>
</dbReference>
<keyword evidence="4" id="KW-0472">Membrane</keyword>
<evidence type="ECO:0000256" key="2">
    <source>
        <dbReference type="ARBA" id="ARBA00022452"/>
    </source>
</evidence>
<dbReference type="EMBL" id="JNFF01000023">
    <property type="protein sequence ID" value="KEQ30927.1"/>
    <property type="molecule type" value="Genomic_DNA"/>
</dbReference>
<evidence type="ECO:0000313" key="7">
    <source>
        <dbReference type="EMBL" id="KEQ30927.1"/>
    </source>
</evidence>
<keyword evidence="6" id="KW-0732">Signal</keyword>
<dbReference type="RefSeq" id="WP_037438779.1">
    <property type="nucleotide sequence ID" value="NZ_JNFF01000023.1"/>
</dbReference>
<evidence type="ECO:0000256" key="6">
    <source>
        <dbReference type="SAM" id="SignalP"/>
    </source>
</evidence>
<dbReference type="eggNOG" id="COG1538">
    <property type="taxonomic scope" value="Bacteria"/>
</dbReference>
<evidence type="ECO:0000256" key="4">
    <source>
        <dbReference type="ARBA" id="ARBA00023136"/>
    </source>
</evidence>
<dbReference type="GO" id="GO:1990281">
    <property type="term" value="C:efflux pump complex"/>
    <property type="evidence" value="ECO:0007669"/>
    <property type="project" value="TreeGrafter"/>
</dbReference>
<feature type="chain" id="PRO_5001761983" evidence="6">
    <location>
        <begin position="21"/>
        <end position="415"/>
    </location>
</feature>
<reference evidence="7 8" key="1">
    <citation type="journal article" date="1992" name="Int. J. Syst. Bacteriol.">
        <title>Sphingobacterium antarcticus sp. nov. a Psychrotrophic Bacterium from the Soils of Schirmacher Oasis, Antarctica.</title>
        <authorList>
            <person name="Shivaji S."/>
            <person name="Ray M.K."/>
            <person name="Rao N.S."/>
            <person name="Saiserr L."/>
            <person name="Jagannadham M.V."/>
            <person name="Kumar G.S."/>
            <person name="Reddy G."/>
            <person name="Bhargava P.M."/>
        </authorList>
    </citation>
    <scope>NUCLEOTIDE SEQUENCE [LARGE SCALE GENOMIC DNA]</scope>
    <source>
        <strain evidence="7 8">4BY</strain>
    </source>
</reference>
<dbReference type="InterPro" id="IPR051906">
    <property type="entry name" value="TolC-like"/>
</dbReference>
<evidence type="ECO:0000256" key="3">
    <source>
        <dbReference type="ARBA" id="ARBA00022692"/>
    </source>
</evidence>
<dbReference type="AlphaFoldDB" id="A0A081PJQ4"/>
<dbReference type="Proteomes" id="UP000028007">
    <property type="component" value="Unassembled WGS sequence"/>
</dbReference>